<dbReference type="Gene3D" id="3.30.300.20">
    <property type="match status" value="1"/>
</dbReference>
<gene>
    <name evidence="1" type="ORF">C9I28_13250</name>
</gene>
<evidence type="ECO:0000313" key="1">
    <source>
        <dbReference type="EMBL" id="AVR96553.1"/>
    </source>
</evidence>
<dbReference type="KEGG" id="masz:C9I28_13250"/>
<reference evidence="1 2" key="1">
    <citation type="submission" date="2018-03" db="EMBL/GenBank/DDBJ databases">
        <title>Massilia armeniaca sp. nov., isolated from desert soil.</title>
        <authorList>
            <person name="Huang H."/>
            <person name="Ren M."/>
        </authorList>
    </citation>
    <scope>NUCLEOTIDE SEQUENCE [LARGE SCALE GENOMIC DNA]</scope>
    <source>
        <strain evidence="1 2">ZMN-3</strain>
    </source>
</reference>
<dbReference type="AlphaFoldDB" id="A0A2R4CAC8"/>
<dbReference type="Proteomes" id="UP000240505">
    <property type="component" value="Chromosome"/>
</dbReference>
<dbReference type="Pfam" id="PF02566">
    <property type="entry name" value="OsmC"/>
    <property type="match status" value="1"/>
</dbReference>
<keyword evidence="2" id="KW-1185">Reference proteome</keyword>
<dbReference type="InterPro" id="IPR036102">
    <property type="entry name" value="OsmC/Ohrsf"/>
</dbReference>
<dbReference type="EMBL" id="CP028324">
    <property type="protein sequence ID" value="AVR96553.1"/>
    <property type="molecule type" value="Genomic_DNA"/>
</dbReference>
<dbReference type="InterPro" id="IPR015946">
    <property type="entry name" value="KH_dom-like_a/b"/>
</dbReference>
<sequence length="138" mass="14980">MSTPITVIRDQSQPMRHIVHVRNHIVSTDVSVEEGGLDAGPSPHDLYDAALSACKALTVLWYAKRKNIPVEDVRVATERDASEERKGVYRLAATLHLTGDLSAAQREELLGVAQKCPVHKLMTSVTTEVTTQLAGAPA</sequence>
<dbReference type="SUPFAM" id="SSF82784">
    <property type="entry name" value="OsmC-like"/>
    <property type="match status" value="1"/>
</dbReference>
<dbReference type="PANTHER" id="PTHR39624">
    <property type="entry name" value="PROTEIN INVOLVED IN RIMO-MEDIATED BETA-METHYLTHIOLATION OF RIBOSOMAL PROTEIN S12 YCAO"/>
    <property type="match status" value="1"/>
</dbReference>
<dbReference type="RefSeq" id="WP_107141901.1">
    <property type="nucleotide sequence ID" value="NZ_CP028324.1"/>
</dbReference>
<dbReference type="PANTHER" id="PTHR39624:SF2">
    <property type="entry name" value="OSMC-LIKE PROTEIN"/>
    <property type="match status" value="1"/>
</dbReference>
<name>A0A2R4CAC8_9BURK</name>
<protein>
    <submittedName>
        <fullName evidence="1">Osmotically inducible protein OsmC</fullName>
    </submittedName>
</protein>
<evidence type="ECO:0000313" key="2">
    <source>
        <dbReference type="Proteomes" id="UP000240505"/>
    </source>
</evidence>
<accession>A0A2R4CAC8</accession>
<proteinExistence type="predicted"/>
<organism evidence="1 2">
    <name type="scientific">Pseudoduganella armeniaca</name>
    <dbReference type="NCBI Taxonomy" id="2072590"/>
    <lineage>
        <taxon>Bacteria</taxon>
        <taxon>Pseudomonadati</taxon>
        <taxon>Pseudomonadota</taxon>
        <taxon>Betaproteobacteria</taxon>
        <taxon>Burkholderiales</taxon>
        <taxon>Oxalobacteraceae</taxon>
        <taxon>Telluria group</taxon>
        <taxon>Pseudoduganella</taxon>
    </lineage>
</organism>
<dbReference type="InterPro" id="IPR003718">
    <property type="entry name" value="OsmC/Ohr_fam"/>
</dbReference>
<dbReference type="OrthoDB" id="9789573at2"/>